<dbReference type="InterPro" id="IPR050194">
    <property type="entry name" value="Glycosyltransferase_grp1"/>
</dbReference>
<dbReference type="EMBL" id="UGWP01000003">
    <property type="protein sequence ID" value="SUF55001.1"/>
    <property type="molecule type" value="Genomic_DNA"/>
</dbReference>
<proteinExistence type="predicted"/>
<gene>
    <name evidence="3" type="primary">mshA</name>
    <name evidence="3" type="ORF">NCTC10252_00168</name>
</gene>
<dbReference type="PANTHER" id="PTHR45947:SF3">
    <property type="entry name" value="SULFOQUINOVOSYL TRANSFERASE SQD2"/>
    <property type="match status" value="1"/>
</dbReference>
<keyword evidence="3" id="KW-0808">Transferase</keyword>
<dbReference type="Proteomes" id="UP000254597">
    <property type="component" value="Unassembled WGS sequence"/>
</dbReference>
<dbReference type="Pfam" id="PF00534">
    <property type="entry name" value="Glycos_transf_1"/>
    <property type="match status" value="1"/>
</dbReference>
<organism evidence="3 4">
    <name type="scientific">Salmonella enterica</name>
    <name type="common">Salmonella choleraesuis</name>
    <dbReference type="NCBI Taxonomy" id="28901"/>
    <lineage>
        <taxon>Bacteria</taxon>
        <taxon>Pseudomonadati</taxon>
        <taxon>Pseudomonadota</taxon>
        <taxon>Gammaproteobacteria</taxon>
        <taxon>Enterobacterales</taxon>
        <taxon>Enterobacteriaceae</taxon>
        <taxon>Salmonella</taxon>
    </lineage>
</organism>
<dbReference type="GO" id="GO:0102710">
    <property type="term" value="F:D-inositol-3-phosphate glycosyltransferase activity"/>
    <property type="evidence" value="ECO:0007669"/>
    <property type="project" value="UniProtKB-EC"/>
</dbReference>
<feature type="domain" description="Glycosyl transferase family 1" evidence="1">
    <location>
        <begin position="186"/>
        <end position="332"/>
    </location>
</feature>
<protein>
    <submittedName>
        <fullName evidence="3">Glycosyltransferase</fullName>
        <ecNumber evidence="3">2.4.1.250</ecNumber>
    </submittedName>
</protein>
<dbReference type="Pfam" id="PF13439">
    <property type="entry name" value="Glyco_transf_4"/>
    <property type="match status" value="1"/>
</dbReference>
<feature type="domain" description="Glycosyltransferase subfamily 4-like N-terminal" evidence="2">
    <location>
        <begin position="14"/>
        <end position="159"/>
    </location>
</feature>
<keyword evidence="3" id="KW-0328">Glycosyltransferase</keyword>
<evidence type="ECO:0000259" key="1">
    <source>
        <dbReference type="Pfam" id="PF00534"/>
    </source>
</evidence>
<sequence>MMMNILFTESSPNIGGQELQALAQMDALRRKGHSVLLVCRDKSKIAAEAERRKIEVIFVPFRNSLHIPSVLKLLRIIRVFRPHLVVCHSGHDSNTVGLTRLFIRRPRFRILRQKTYLTRKTKSFSLNYFCDEVIVPGTAMRAHLIQEGVRTRITIVPPGFYFQKLREDSCIPLPLHVQNWLASGRDVPVIVQVGMLRPEKGHEFMLKLLSRLKQEGRAFRWLVVGGGCPESEARLQSQVDNLGMQNDVLIAGNVFPASPVYRIASLLVMPSENESFGMALAEASAFSVPVLASQVGGIPDVIQHNRTGTLLPVGDASAWIHALNDFFNYPERFYKMACQARVDVENRFDIDRTVLSISALRDSV</sequence>
<dbReference type="CDD" id="cd03801">
    <property type="entry name" value="GT4_PimA-like"/>
    <property type="match status" value="1"/>
</dbReference>
<dbReference type="SUPFAM" id="SSF53756">
    <property type="entry name" value="UDP-Glycosyltransferase/glycogen phosphorylase"/>
    <property type="match status" value="1"/>
</dbReference>
<evidence type="ECO:0000259" key="2">
    <source>
        <dbReference type="Pfam" id="PF13439"/>
    </source>
</evidence>
<reference evidence="3 4" key="1">
    <citation type="submission" date="2018-06" db="EMBL/GenBank/DDBJ databases">
        <authorList>
            <consortium name="Pathogen Informatics"/>
            <person name="Doyle S."/>
        </authorList>
    </citation>
    <scope>NUCLEOTIDE SEQUENCE [LARGE SCALE GENOMIC DNA]</scope>
    <source>
        <strain evidence="3 4">NCTC10252</strain>
    </source>
</reference>
<dbReference type="PANTHER" id="PTHR45947">
    <property type="entry name" value="SULFOQUINOVOSYL TRANSFERASE SQD2"/>
    <property type="match status" value="1"/>
</dbReference>
<dbReference type="InterPro" id="IPR028098">
    <property type="entry name" value="Glyco_trans_4-like_N"/>
</dbReference>
<dbReference type="Gene3D" id="3.40.50.2000">
    <property type="entry name" value="Glycogen Phosphorylase B"/>
    <property type="match status" value="2"/>
</dbReference>
<evidence type="ECO:0000313" key="3">
    <source>
        <dbReference type="EMBL" id="SUF55001.1"/>
    </source>
</evidence>
<dbReference type="InterPro" id="IPR001296">
    <property type="entry name" value="Glyco_trans_1"/>
</dbReference>
<dbReference type="AlphaFoldDB" id="A0A379QDS7"/>
<evidence type="ECO:0000313" key="4">
    <source>
        <dbReference type="Proteomes" id="UP000254597"/>
    </source>
</evidence>
<accession>A0A379QDS7</accession>
<dbReference type="EC" id="2.4.1.250" evidence="3"/>
<name>A0A379QDS7_SALER</name>